<gene>
    <name evidence="2" type="ORF">EYF80_007517</name>
</gene>
<dbReference type="AlphaFoldDB" id="A0A4Z2IVX7"/>
<protein>
    <submittedName>
        <fullName evidence="2">Uncharacterized protein</fullName>
    </submittedName>
</protein>
<keyword evidence="3" id="KW-1185">Reference proteome</keyword>
<evidence type="ECO:0000313" key="2">
    <source>
        <dbReference type="EMBL" id="TNN82149.1"/>
    </source>
</evidence>
<reference evidence="2 3" key="1">
    <citation type="submission" date="2019-03" db="EMBL/GenBank/DDBJ databases">
        <title>First draft genome of Liparis tanakae, snailfish: a comprehensive survey of snailfish specific genes.</title>
        <authorList>
            <person name="Kim W."/>
            <person name="Song I."/>
            <person name="Jeong J.-H."/>
            <person name="Kim D."/>
            <person name="Kim S."/>
            <person name="Ryu S."/>
            <person name="Song J.Y."/>
            <person name="Lee S.K."/>
        </authorList>
    </citation>
    <scope>NUCLEOTIDE SEQUENCE [LARGE SCALE GENOMIC DNA]</scope>
    <source>
        <tissue evidence="2">Muscle</tissue>
    </source>
</reference>
<dbReference type="EMBL" id="SRLO01000041">
    <property type="protein sequence ID" value="TNN82149.1"/>
    <property type="molecule type" value="Genomic_DNA"/>
</dbReference>
<dbReference type="Proteomes" id="UP000314294">
    <property type="component" value="Unassembled WGS sequence"/>
</dbReference>
<comment type="caution">
    <text evidence="2">The sequence shown here is derived from an EMBL/GenBank/DDBJ whole genome shotgun (WGS) entry which is preliminary data.</text>
</comment>
<organism evidence="2 3">
    <name type="scientific">Liparis tanakae</name>
    <name type="common">Tanaka's snailfish</name>
    <dbReference type="NCBI Taxonomy" id="230148"/>
    <lineage>
        <taxon>Eukaryota</taxon>
        <taxon>Metazoa</taxon>
        <taxon>Chordata</taxon>
        <taxon>Craniata</taxon>
        <taxon>Vertebrata</taxon>
        <taxon>Euteleostomi</taxon>
        <taxon>Actinopterygii</taxon>
        <taxon>Neopterygii</taxon>
        <taxon>Teleostei</taxon>
        <taxon>Neoteleostei</taxon>
        <taxon>Acanthomorphata</taxon>
        <taxon>Eupercaria</taxon>
        <taxon>Perciformes</taxon>
        <taxon>Cottioidei</taxon>
        <taxon>Cottales</taxon>
        <taxon>Liparidae</taxon>
        <taxon>Liparis</taxon>
    </lineage>
</organism>
<evidence type="ECO:0000313" key="3">
    <source>
        <dbReference type="Proteomes" id="UP000314294"/>
    </source>
</evidence>
<proteinExistence type="predicted"/>
<feature type="region of interest" description="Disordered" evidence="1">
    <location>
        <begin position="38"/>
        <end position="61"/>
    </location>
</feature>
<evidence type="ECO:0000256" key="1">
    <source>
        <dbReference type="SAM" id="MobiDB-lite"/>
    </source>
</evidence>
<accession>A0A4Z2IVX7</accession>
<name>A0A4Z2IVX7_9TELE</name>
<sequence length="209" mass="23878">MATNSKHIPLEAYESNSWKTYIPPCWDKTGVSSLSQTRGHHLTVQTEEDEHQKEETGPEWRQRHHRNSLWICNECETRTCTTQKTTTVVLLEQLQQHHQSSWQPLLQTDAEVADEPGQGQAHGELPAESPHQYKHSHWQRDRKGVMPTGSPRQLCGEAVEEVEDGPGKDHHIFVDFLFKQLCMATQEGVRPASNTAADMPIEMRRLISV</sequence>
<feature type="compositionally biased region" description="Basic and acidic residues" evidence="1">
    <location>
        <begin position="50"/>
        <end position="61"/>
    </location>
</feature>